<dbReference type="Pfam" id="PF03159">
    <property type="entry name" value="XRN_N"/>
    <property type="match status" value="1"/>
</dbReference>
<keyword evidence="3" id="KW-0269">Exonuclease</keyword>
<dbReference type="CDD" id="cd18673">
    <property type="entry name" value="PIN_XRN1-2-like"/>
    <property type="match status" value="1"/>
</dbReference>
<dbReference type="GO" id="GO:0003723">
    <property type="term" value="F:RNA binding"/>
    <property type="evidence" value="ECO:0007669"/>
    <property type="project" value="TreeGrafter"/>
</dbReference>
<comment type="caution">
    <text evidence="7">The sequence shown here is derived from an EMBL/GenBank/DDBJ whole genome shotgun (WGS) entry which is preliminary data.</text>
</comment>
<sequence>MAGPKIQPFEVIVNNNYSLVSPECLINLAIKLLDYDQESNKSLFQQQNDLIFNSTPDYNYQIIQFIKDKNQVTYLGYVTFKVLIQIHGAPSATELLQFKTILSRYQINGMIHPCFHPEGRDAPKNLNEVFQEIFIYLDKIMEIANPQKLLYLAIDGPAPRAKLNQQRLRRFSAAYESQTKSIFNLPSSHDESVSKSAPEKAESLDSNVITPGTPFMTQLSRAIKQWIAARQSCQLSHLAIIFSDAQTPGEGEHKIMHYIRAQRQHAHYDPNTSHCVHGLDADLIMLALASHEPNFYILREVVFMEKNQVVCKSCGSIIKKESFHFEKCPNAPADQVQFPIVNSKAFQFLSVLLFREYLMKEFNCPPEQFERVIDDFVFLCFLSGNDFLPHMHSMRINDNAILRIVDAYKRFYLKGVFITNSGLVDVVNFVPFLKYFAQYEKSILVNMERSDNKREMFFRQNFVEKIKEKLEKEDDPNIRKQLLITFEKSKFMTEMEIEVERRNEYYENIQIDPKDTKTLAIHYKIEKFSFEDPQWKRKYYKNASPKDIAEMSYQFLRGMFWVNTYYCNELTDWSYYYPFYEAPLLQDLTNFLENNINKCQQIPNSFAQNSKPFTPYEQLLAVLPPHSFKALPAALQPLMLDSNSPLSKYYPNKFDVDVSGKTQLYQGIVELPFIDEADLRQAYESVKANLSPEEVERNTPKNEVIFANFCTKLGNYLKKFDKQEQVSECKMKINKAGVQVYHFETCENIFSGLYAQSKADFFGIGQQFIFDFESKTFAQIVKKSYDATYTFSSLYENIPFGSFTNQSVQCGFKDGFFKKPFVNYTLLNRQFVPQVDKNEWDRSKQYRDRKTEDSWRGLEMEQTGQQNMQYKQGQMFVPSQNFNADRRFGGGIGRFVDK</sequence>
<gene>
    <name evidence="8" type="ORF">HINF_LOCUS35222</name>
    <name evidence="7" type="ORF">HINF_LOCUS58505</name>
</gene>
<evidence type="ECO:0000313" key="9">
    <source>
        <dbReference type="Proteomes" id="UP001642409"/>
    </source>
</evidence>
<dbReference type="Gene3D" id="1.25.40.1050">
    <property type="match status" value="1"/>
</dbReference>
<evidence type="ECO:0000256" key="1">
    <source>
        <dbReference type="ARBA" id="ARBA00022722"/>
    </source>
</evidence>
<reference evidence="8 9" key="2">
    <citation type="submission" date="2024-07" db="EMBL/GenBank/DDBJ databases">
        <authorList>
            <person name="Akdeniz Z."/>
        </authorList>
    </citation>
    <scope>NUCLEOTIDE SEQUENCE [LARGE SCALE GENOMIC DNA]</scope>
</reference>
<feature type="region of interest" description="Disordered" evidence="4">
    <location>
        <begin position="186"/>
        <end position="207"/>
    </location>
</feature>
<feature type="domain" description="Xrn1 N-terminal" evidence="5">
    <location>
        <begin position="107"/>
        <end position="300"/>
    </location>
</feature>
<evidence type="ECO:0000256" key="3">
    <source>
        <dbReference type="ARBA" id="ARBA00022839"/>
    </source>
</evidence>
<evidence type="ECO:0000256" key="4">
    <source>
        <dbReference type="SAM" id="MobiDB-lite"/>
    </source>
</evidence>
<dbReference type="PANTHER" id="PTHR12341">
    <property type="entry name" value="5'-&gt;3' EXORIBONUCLEASE"/>
    <property type="match status" value="1"/>
</dbReference>
<protein>
    <submittedName>
        <fullName evidence="7">5'-3' exoribonuclease 2</fullName>
    </submittedName>
    <submittedName>
        <fullName evidence="8">5'-3'_exoribonuclease 2</fullName>
    </submittedName>
</protein>
<reference evidence="7" key="1">
    <citation type="submission" date="2023-06" db="EMBL/GenBank/DDBJ databases">
        <authorList>
            <person name="Kurt Z."/>
        </authorList>
    </citation>
    <scope>NUCLEOTIDE SEQUENCE</scope>
</reference>
<evidence type="ECO:0000259" key="6">
    <source>
        <dbReference type="Pfam" id="PF17846"/>
    </source>
</evidence>
<dbReference type="InterPro" id="IPR004859">
    <property type="entry name" value="Xrn1_N"/>
</dbReference>
<dbReference type="GO" id="GO:0000956">
    <property type="term" value="P:nuclear-transcribed mRNA catabolic process"/>
    <property type="evidence" value="ECO:0007669"/>
    <property type="project" value="TreeGrafter"/>
</dbReference>
<keyword evidence="9" id="KW-1185">Reference proteome</keyword>
<name>A0AA86R5D7_9EUKA</name>
<dbReference type="EMBL" id="CAXDID020000127">
    <property type="protein sequence ID" value="CAL6033966.1"/>
    <property type="molecule type" value="Genomic_DNA"/>
</dbReference>
<feature type="compositionally biased region" description="Basic and acidic residues" evidence="4">
    <location>
        <begin position="188"/>
        <end position="203"/>
    </location>
</feature>
<organism evidence="7">
    <name type="scientific">Hexamita inflata</name>
    <dbReference type="NCBI Taxonomy" id="28002"/>
    <lineage>
        <taxon>Eukaryota</taxon>
        <taxon>Metamonada</taxon>
        <taxon>Diplomonadida</taxon>
        <taxon>Hexamitidae</taxon>
        <taxon>Hexamitinae</taxon>
        <taxon>Hexamita</taxon>
    </lineage>
</organism>
<dbReference type="InterPro" id="IPR041412">
    <property type="entry name" value="Xrn1_helical"/>
</dbReference>
<dbReference type="AlphaFoldDB" id="A0AA86R5D7"/>
<dbReference type="InterPro" id="IPR027073">
    <property type="entry name" value="5_3_exoribonuclease"/>
</dbReference>
<accession>A0AA86R5D7</accession>
<keyword evidence="2" id="KW-0378">Hydrolase</keyword>
<evidence type="ECO:0000313" key="8">
    <source>
        <dbReference type="EMBL" id="CAL6033966.1"/>
    </source>
</evidence>
<dbReference type="GO" id="GO:0004534">
    <property type="term" value="F:5'-3' RNA exonuclease activity"/>
    <property type="evidence" value="ECO:0007669"/>
    <property type="project" value="TreeGrafter"/>
</dbReference>
<proteinExistence type="predicted"/>
<keyword evidence="1" id="KW-0540">Nuclease</keyword>
<evidence type="ECO:0000313" key="7">
    <source>
        <dbReference type="EMBL" id="CAI9970860.1"/>
    </source>
</evidence>
<evidence type="ECO:0000256" key="2">
    <source>
        <dbReference type="ARBA" id="ARBA00022801"/>
    </source>
</evidence>
<evidence type="ECO:0000259" key="5">
    <source>
        <dbReference type="Pfam" id="PF03159"/>
    </source>
</evidence>
<feature type="domain" description="Xrn1 helical" evidence="6">
    <location>
        <begin position="368"/>
        <end position="736"/>
    </location>
</feature>
<dbReference type="Pfam" id="PF17846">
    <property type="entry name" value="XRN_M"/>
    <property type="match status" value="1"/>
</dbReference>
<dbReference type="Proteomes" id="UP001642409">
    <property type="component" value="Unassembled WGS sequence"/>
</dbReference>
<dbReference type="Gene3D" id="3.40.50.12390">
    <property type="match status" value="2"/>
</dbReference>
<dbReference type="GO" id="GO:0005634">
    <property type="term" value="C:nucleus"/>
    <property type="evidence" value="ECO:0007669"/>
    <property type="project" value="TreeGrafter"/>
</dbReference>
<dbReference type="EMBL" id="CATOUU010001084">
    <property type="protein sequence ID" value="CAI9970860.1"/>
    <property type="molecule type" value="Genomic_DNA"/>
</dbReference>